<name>U5G4I8_POPTR</name>
<dbReference type="InParanoid" id="U5G4I8"/>
<keyword evidence="2" id="KW-1185">Reference proteome</keyword>
<gene>
    <name evidence="1" type="ORF">POPTR_010G157100</name>
</gene>
<evidence type="ECO:0000313" key="1">
    <source>
        <dbReference type="EMBL" id="PNT16738.1"/>
    </source>
</evidence>
<sequence length="82" mass="9288">MLACMQPGSPTECHGTCNLSVKQKTESLLTSRWAGSPVNYYPTFIIHPRRNRTRKSFCTEAPTLFFIQKGYHTSPTPLNKRG</sequence>
<organism evidence="1 2">
    <name type="scientific">Populus trichocarpa</name>
    <name type="common">Western balsam poplar</name>
    <name type="synonym">Populus balsamifera subsp. trichocarpa</name>
    <dbReference type="NCBI Taxonomy" id="3694"/>
    <lineage>
        <taxon>Eukaryota</taxon>
        <taxon>Viridiplantae</taxon>
        <taxon>Streptophyta</taxon>
        <taxon>Embryophyta</taxon>
        <taxon>Tracheophyta</taxon>
        <taxon>Spermatophyta</taxon>
        <taxon>Magnoliopsida</taxon>
        <taxon>eudicotyledons</taxon>
        <taxon>Gunneridae</taxon>
        <taxon>Pentapetalae</taxon>
        <taxon>rosids</taxon>
        <taxon>fabids</taxon>
        <taxon>Malpighiales</taxon>
        <taxon>Salicaceae</taxon>
        <taxon>Saliceae</taxon>
        <taxon>Populus</taxon>
    </lineage>
</organism>
<reference evidence="1 2" key="1">
    <citation type="journal article" date="2006" name="Science">
        <title>The genome of black cottonwood, Populus trichocarpa (Torr. &amp; Gray).</title>
        <authorList>
            <person name="Tuskan G.A."/>
            <person name="Difazio S."/>
            <person name="Jansson S."/>
            <person name="Bohlmann J."/>
            <person name="Grigoriev I."/>
            <person name="Hellsten U."/>
            <person name="Putnam N."/>
            <person name="Ralph S."/>
            <person name="Rombauts S."/>
            <person name="Salamov A."/>
            <person name="Schein J."/>
            <person name="Sterck L."/>
            <person name="Aerts A."/>
            <person name="Bhalerao R.R."/>
            <person name="Bhalerao R.P."/>
            <person name="Blaudez D."/>
            <person name="Boerjan W."/>
            <person name="Brun A."/>
            <person name="Brunner A."/>
            <person name="Busov V."/>
            <person name="Campbell M."/>
            <person name="Carlson J."/>
            <person name="Chalot M."/>
            <person name="Chapman J."/>
            <person name="Chen G.L."/>
            <person name="Cooper D."/>
            <person name="Coutinho P.M."/>
            <person name="Couturier J."/>
            <person name="Covert S."/>
            <person name="Cronk Q."/>
            <person name="Cunningham R."/>
            <person name="Davis J."/>
            <person name="Degroeve S."/>
            <person name="Dejardin A."/>
            <person name="Depamphilis C."/>
            <person name="Detter J."/>
            <person name="Dirks B."/>
            <person name="Dubchak I."/>
            <person name="Duplessis S."/>
            <person name="Ehlting J."/>
            <person name="Ellis B."/>
            <person name="Gendler K."/>
            <person name="Goodstein D."/>
            <person name="Gribskov M."/>
            <person name="Grimwood J."/>
            <person name="Groover A."/>
            <person name="Gunter L."/>
            <person name="Hamberger B."/>
            <person name="Heinze B."/>
            <person name="Helariutta Y."/>
            <person name="Henrissat B."/>
            <person name="Holligan D."/>
            <person name="Holt R."/>
            <person name="Huang W."/>
            <person name="Islam-Faridi N."/>
            <person name="Jones S."/>
            <person name="Jones-Rhoades M."/>
            <person name="Jorgensen R."/>
            <person name="Joshi C."/>
            <person name="Kangasjarvi J."/>
            <person name="Karlsson J."/>
            <person name="Kelleher C."/>
            <person name="Kirkpatrick R."/>
            <person name="Kirst M."/>
            <person name="Kohler A."/>
            <person name="Kalluri U."/>
            <person name="Larimer F."/>
            <person name="Leebens-Mack J."/>
            <person name="Leple J.C."/>
            <person name="Locascio P."/>
            <person name="Lou Y."/>
            <person name="Lucas S."/>
            <person name="Martin F."/>
            <person name="Montanini B."/>
            <person name="Napoli C."/>
            <person name="Nelson D.R."/>
            <person name="Nelson C."/>
            <person name="Nieminen K."/>
            <person name="Nilsson O."/>
            <person name="Pereda V."/>
            <person name="Peter G."/>
            <person name="Philippe R."/>
            <person name="Pilate G."/>
            <person name="Poliakov A."/>
            <person name="Razumovskaya J."/>
            <person name="Richardson P."/>
            <person name="Rinaldi C."/>
            <person name="Ritland K."/>
            <person name="Rouze P."/>
            <person name="Ryaboy D."/>
            <person name="Schmutz J."/>
            <person name="Schrader J."/>
            <person name="Segerman B."/>
            <person name="Shin H."/>
            <person name="Siddiqui A."/>
            <person name="Sterky F."/>
            <person name="Terry A."/>
            <person name="Tsai C.J."/>
            <person name="Uberbacher E."/>
            <person name="Unneberg P."/>
            <person name="Vahala J."/>
            <person name="Wall K."/>
            <person name="Wessler S."/>
            <person name="Yang G."/>
            <person name="Yin T."/>
            <person name="Douglas C."/>
            <person name="Marra M."/>
            <person name="Sandberg G."/>
            <person name="Van de Peer Y."/>
            <person name="Rokhsar D."/>
        </authorList>
    </citation>
    <scope>NUCLEOTIDE SEQUENCE [LARGE SCALE GENOMIC DNA]</scope>
    <source>
        <strain evidence="2">cv. Nisqually</strain>
    </source>
</reference>
<dbReference type="EMBL" id="CM009299">
    <property type="protein sequence ID" value="PNT16738.1"/>
    <property type="molecule type" value="Genomic_DNA"/>
</dbReference>
<evidence type="ECO:0000313" key="2">
    <source>
        <dbReference type="Proteomes" id="UP000006729"/>
    </source>
</evidence>
<protein>
    <submittedName>
        <fullName evidence="1">Uncharacterized protein</fullName>
    </submittedName>
</protein>
<accession>U5G4I8</accession>
<proteinExistence type="predicted"/>
<dbReference type="AlphaFoldDB" id="U5G4I8"/>
<dbReference type="HOGENOM" id="CLU_2562629_0_0_1"/>
<dbReference type="Proteomes" id="UP000006729">
    <property type="component" value="Chromosome 10"/>
</dbReference>